<evidence type="ECO:0000259" key="1">
    <source>
        <dbReference type="Pfam" id="PF22302"/>
    </source>
</evidence>
<accession>A0A6L6QBQ8</accession>
<keyword evidence="3" id="KW-1185">Reference proteome</keyword>
<proteinExistence type="predicted"/>
<feature type="domain" description="DUF6968" evidence="1">
    <location>
        <begin position="11"/>
        <end position="102"/>
    </location>
</feature>
<evidence type="ECO:0000313" key="2">
    <source>
        <dbReference type="EMBL" id="MTW09922.1"/>
    </source>
</evidence>
<dbReference type="RefSeq" id="WP_155452883.1">
    <property type="nucleotide sequence ID" value="NZ_WNKX01000003.1"/>
</dbReference>
<dbReference type="Proteomes" id="UP000472320">
    <property type="component" value="Unassembled WGS sequence"/>
</dbReference>
<protein>
    <recommendedName>
        <fullName evidence="1">DUF6968 domain-containing protein</fullName>
    </recommendedName>
</protein>
<gene>
    <name evidence="2" type="ORF">GM658_04855</name>
</gene>
<dbReference type="EMBL" id="WNKX01000003">
    <property type="protein sequence ID" value="MTW09922.1"/>
    <property type="molecule type" value="Genomic_DNA"/>
</dbReference>
<evidence type="ECO:0000313" key="3">
    <source>
        <dbReference type="Proteomes" id="UP000472320"/>
    </source>
</evidence>
<dbReference type="OrthoDB" id="7276171at2"/>
<organism evidence="2 3">
    <name type="scientific">Massilia eburnea</name>
    <dbReference type="NCBI Taxonomy" id="1776165"/>
    <lineage>
        <taxon>Bacteria</taxon>
        <taxon>Pseudomonadati</taxon>
        <taxon>Pseudomonadota</taxon>
        <taxon>Betaproteobacteria</taxon>
        <taxon>Burkholderiales</taxon>
        <taxon>Oxalobacteraceae</taxon>
        <taxon>Telluria group</taxon>
        <taxon>Massilia</taxon>
    </lineage>
</organism>
<sequence length="121" mass="13449">MEDDISDVISERRLSLATDDGSIASIIVRIGRPLCVAGPEVYRCHFQFLGFDNNKIRYAEGDDSMQALILALTKIASHLYTSAEFRSMRLTLDGQCNLGFPLFVSDHQSTLFPDPIGLLLI</sequence>
<dbReference type="Pfam" id="PF22302">
    <property type="entry name" value="DUF6968"/>
    <property type="match status" value="1"/>
</dbReference>
<name>A0A6L6QBQ8_9BURK</name>
<dbReference type="InterPro" id="IPR054241">
    <property type="entry name" value="DUF6968"/>
</dbReference>
<reference evidence="2 3" key="1">
    <citation type="submission" date="2019-11" db="EMBL/GenBank/DDBJ databases">
        <title>Type strains purchased from KCTC, JCM and DSMZ.</title>
        <authorList>
            <person name="Lu H."/>
        </authorList>
    </citation>
    <scope>NUCLEOTIDE SEQUENCE [LARGE SCALE GENOMIC DNA]</scope>
    <source>
        <strain evidence="2 3">JCM 31587</strain>
    </source>
</reference>
<dbReference type="AlphaFoldDB" id="A0A6L6QBQ8"/>
<comment type="caution">
    <text evidence="2">The sequence shown here is derived from an EMBL/GenBank/DDBJ whole genome shotgun (WGS) entry which is preliminary data.</text>
</comment>